<evidence type="ECO:0000313" key="4">
    <source>
        <dbReference type="EMBL" id="ELA47130.1"/>
    </source>
</evidence>
<dbReference type="SMART" id="SM00360">
    <property type="entry name" value="RRM"/>
    <property type="match status" value="2"/>
</dbReference>
<protein>
    <recommendedName>
        <fullName evidence="3">RRM domain-containing protein</fullName>
    </recommendedName>
</protein>
<reference evidence="5" key="1">
    <citation type="submission" date="2011-03" db="EMBL/GenBank/DDBJ databases">
        <title>The genome sequence of Vavraia culicis strain floridensis.</title>
        <authorList>
            <consortium name="The Broad Institute Genome Sequencing Platform"/>
            <person name="Cuomo C."/>
            <person name="Becnel J."/>
            <person name="Sanscrainte N."/>
            <person name="Young S.K."/>
            <person name="Zeng Q."/>
            <person name="Gargeya S."/>
            <person name="Fitzgerald M."/>
            <person name="Haas B."/>
            <person name="Abouelleil A."/>
            <person name="Alvarado L."/>
            <person name="Arachchi H.M."/>
            <person name="Berlin A."/>
            <person name="Chapman S.B."/>
            <person name="Gearin G."/>
            <person name="Goldberg J."/>
            <person name="Griggs A."/>
            <person name="Gujja S."/>
            <person name="Hansen M."/>
            <person name="Heiman D."/>
            <person name="Howarth C."/>
            <person name="Larimer J."/>
            <person name="Lui A."/>
            <person name="MacDonald P.J.P."/>
            <person name="McCowen C."/>
            <person name="Montmayeur A."/>
            <person name="Murphy C."/>
            <person name="Neiman D."/>
            <person name="Pearson M."/>
            <person name="Priest M."/>
            <person name="Roberts A."/>
            <person name="Saif S."/>
            <person name="Shea T."/>
            <person name="Sisk P."/>
            <person name="Stolte C."/>
            <person name="Sykes S."/>
            <person name="Wortman J."/>
            <person name="Nusbaum C."/>
            <person name="Birren B."/>
        </authorList>
    </citation>
    <scope>NUCLEOTIDE SEQUENCE [LARGE SCALE GENOMIC DNA]</scope>
    <source>
        <strain evidence="5">floridensis</strain>
    </source>
</reference>
<dbReference type="CDD" id="cd12261">
    <property type="entry name" value="RRM1_3_MRN1"/>
    <property type="match status" value="1"/>
</dbReference>
<sequence length="349" mass="40190">MEDKTNKILNTRTIRIENTPDTFNITSIIDLIKDCELESIVVENGVYYLNFFEYFVFYIAYNELIKEGNVGEDIAISYVESGAMPANKLLAHQAGASRSIYFSNIDDNMDKEYFESICMKHGEIENMKISKEKRHVQIRFYKFESAMSCMESLHKGNGKSRRYGFHRMKSHNKAFHCNRTLYLGNVQSEVTASGVLNHCRGGAIFSIKFLREKKCAFLTFINPHAAEAFLHNCSLNPLTVKKHRIKVTHGNNSNIPINMMLALYHGSTRSIQVKNIDDVLDMEQIESVYKENGAVVYNFLSLYAATKAMENLRSTCNEDQVMYVPDRCDIVNSTEVMLYMHYNEFIKKN</sequence>
<accession>L2GVJ7</accession>
<dbReference type="GO" id="GO:0071007">
    <property type="term" value="C:U2-type catalytic step 2 spliceosome"/>
    <property type="evidence" value="ECO:0007669"/>
    <property type="project" value="TreeGrafter"/>
</dbReference>
<dbReference type="VEuPathDB" id="MicrosporidiaDB:VCUG_01403"/>
<dbReference type="InterPro" id="IPR035979">
    <property type="entry name" value="RBD_domain_sf"/>
</dbReference>
<dbReference type="InterPro" id="IPR012677">
    <property type="entry name" value="Nucleotide-bd_a/b_plait_sf"/>
</dbReference>
<evidence type="ECO:0000256" key="1">
    <source>
        <dbReference type="ARBA" id="ARBA00022884"/>
    </source>
</evidence>
<evidence type="ECO:0000256" key="2">
    <source>
        <dbReference type="PROSITE-ProRule" id="PRU00176"/>
    </source>
</evidence>
<dbReference type="GeneID" id="19879281"/>
<dbReference type="GO" id="GO:0000974">
    <property type="term" value="C:Prp19 complex"/>
    <property type="evidence" value="ECO:0007669"/>
    <property type="project" value="TreeGrafter"/>
</dbReference>
<name>L2GVJ7_VAVCU</name>
<dbReference type="GO" id="GO:0071006">
    <property type="term" value="C:U2-type catalytic step 1 spliceosome"/>
    <property type="evidence" value="ECO:0007669"/>
    <property type="project" value="TreeGrafter"/>
</dbReference>
<keyword evidence="5" id="KW-1185">Reference proteome</keyword>
<dbReference type="Proteomes" id="UP000011081">
    <property type="component" value="Unassembled WGS sequence"/>
</dbReference>
<dbReference type="GO" id="GO:0036002">
    <property type="term" value="F:pre-mRNA binding"/>
    <property type="evidence" value="ECO:0007669"/>
    <property type="project" value="TreeGrafter"/>
</dbReference>
<feature type="domain" description="RRM" evidence="3">
    <location>
        <begin position="179"/>
        <end position="252"/>
    </location>
</feature>
<dbReference type="PANTHER" id="PTHR14089">
    <property type="entry name" value="PRE-MRNA-SPLICING FACTOR RBM22"/>
    <property type="match status" value="1"/>
</dbReference>
<dbReference type="InParanoid" id="L2GVJ7"/>
<dbReference type="PROSITE" id="PS50102">
    <property type="entry name" value="RRM"/>
    <property type="match status" value="1"/>
</dbReference>
<dbReference type="HOGENOM" id="CLU_731766_0_0_1"/>
<organism evidence="4 5">
    <name type="scientific">Vavraia culicis (isolate floridensis)</name>
    <name type="common">Microsporidian parasite</name>
    <dbReference type="NCBI Taxonomy" id="948595"/>
    <lineage>
        <taxon>Eukaryota</taxon>
        <taxon>Fungi</taxon>
        <taxon>Fungi incertae sedis</taxon>
        <taxon>Microsporidia</taxon>
        <taxon>Pleistophoridae</taxon>
        <taxon>Vavraia</taxon>
    </lineage>
</organism>
<dbReference type="InterPro" id="IPR039171">
    <property type="entry name" value="Cwc2/Slt11"/>
</dbReference>
<dbReference type="EMBL" id="GL877424">
    <property type="protein sequence ID" value="ELA47130.1"/>
    <property type="molecule type" value="Genomic_DNA"/>
</dbReference>
<dbReference type="STRING" id="948595.L2GVJ7"/>
<dbReference type="OMA" id="FESAMSC"/>
<keyword evidence="1 2" id="KW-0694">RNA-binding</keyword>
<evidence type="ECO:0000259" key="3">
    <source>
        <dbReference type="PROSITE" id="PS50102"/>
    </source>
</evidence>
<dbReference type="OrthoDB" id="6407164at2759"/>
<dbReference type="AlphaFoldDB" id="L2GVJ7"/>
<dbReference type="SUPFAM" id="SSF54928">
    <property type="entry name" value="RNA-binding domain, RBD"/>
    <property type="match status" value="2"/>
</dbReference>
<dbReference type="FunCoup" id="L2GVJ7">
    <property type="interactions" value="3"/>
</dbReference>
<evidence type="ECO:0000313" key="5">
    <source>
        <dbReference type="Proteomes" id="UP000011081"/>
    </source>
</evidence>
<dbReference type="RefSeq" id="XP_008074421.1">
    <property type="nucleotide sequence ID" value="XM_008076230.1"/>
</dbReference>
<dbReference type="GO" id="GO:0017070">
    <property type="term" value="F:U6 snRNA binding"/>
    <property type="evidence" value="ECO:0007669"/>
    <property type="project" value="TreeGrafter"/>
</dbReference>
<dbReference type="Gene3D" id="3.30.70.330">
    <property type="match status" value="2"/>
</dbReference>
<dbReference type="PANTHER" id="PTHR14089:SF6">
    <property type="entry name" value="PRE-MRNA-SPLICING FACTOR RBM22"/>
    <property type="match status" value="1"/>
</dbReference>
<proteinExistence type="predicted"/>
<gene>
    <name evidence="4" type="ORF">VCUG_01403</name>
</gene>
<dbReference type="InterPro" id="IPR000504">
    <property type="entry name" value="RRM_dom"/>
</dbReference>